<dbReference type="AlphaFoldDB" id="A0A3B1DRW7"/>
<evidence type="ECO:0000256" key="10">
    <source>
        <dbReference type="ARBA" id="ARBA00022993"/>
    </source>
</evidence>
<dbReference type="InterPro" id="IPR043129">
    <property type="entry name" value="ATPase_NBD"/>
</dbReference>
<comment type="cofactor">
    <cofactor evidence="1">
        <name>K(+)</name>
        <dbReference type="ChEBI" id="CHEBI:29103"/>
    </cofactor>
</comment>
<comment type="subcellular location">
    <subcellularLocation>
        <location evidence="2">Cytoplasm</location>
    </subcellularLocation>
</comment>
<evidence type="ECO:0000256" key="1">
    <source>
        <dbReference type="ARBA" id="ARBA00001958"/>
    </source>
</evidence>
<evidence type="ECO:0000256" key="8">
    <source>
        <dbReference type="ARBA" id="ARBA00022840"/>
    </source>
</evidence>
<dbReference type="SUPFAM" id="SSF53067">
    <property type="entry name" value="Actin-like ATPase domain"/>
    <property type="match status" value="2"/>
</dbReference>
<evidence type="ECO:0000256" key="4">
    <source>
        <dbReference type="ARBA" id="ARBA00022490"/>
    </source>
</evidence>
<dbReference type="GO" id="GO:0015937">
    <property type="term" value="P:coenzyme A biosynthetic process"/>
    <property type="evidence" value="ECO:0007669"/>
    <property type="project" value="UniProtKB-KW"/>
</dbReference>
<dbReference type="PANTHER" id="PTHR34265:SF1">
    <property type="entry name" value="TYPE III PANTOTHENATE KINASE"/>
    <property type="match status" value="1"/>
</dbReference>
<accession>A0A3B1DRW7</accession>
<gene>
    <name evidence="13" type="ORF">MNBD_PLANCTO02-2365</name>
</gene>
<sequence length="268" mass="28979">MLCSLEKNILLAIDVGNSRIKYGLFIESFDSKTNRLPLCSQKITMGIDEPLLWDDLLADVPREKWASIRSLIAGANPVGIQKICNHWQKDIPAAQVVSQSKSLPIKNGTKEPENVGIDRLLNGVAVNHIRPPETPAIIIDSGTATTVDLISSEGTFEGGAILPGFELSAFSLHHYTKLLPLLSMKELTSQQTLPYGQNTSAALQSGILWGQVGAIKELILQIQSTLSRQAAIYLTGGGATLLAPHLTFTQYVPDLSLQGLALVPNYEA</sequence>
<dbReference type="CDD" id="cd24015">
    <property type="entry name" value="ASKHA_NBD_PanK-III"/>
    <property type="match status" value="1"/>
</dbReference>
<dbReference type="Gene3D" id="3.30.420.40">
    <property type="match status" value="2"/>
</dbReference>
<comment type="similarity">
    <text evidence="11">Belongs to the type III pantothenate kinase family.</text>
</comment>
<evidence type="ECO:0000256" key="6">
    <source>
        <dbReference type="ARBA" id="ARBA00022741"/>
    </source>
</evidence>
<evidence type="ECO:0000256" key="9">
    <source>
        <dbReference type="ARBA" id="ARBA00022958"/>
    </source>
</evidence>
<evidence type="ECO:0000256" key="7">
    <source>
        <dbReference type="ARBA" id="ARBA00022777"/>
    </source>
</evidence>
<keyword evidence="6" id="KW-0547">Nucleotide-binding</keyword>
<dbReference type="InterPro" id="IPR004619">
    <property type="entry name" value="Type_III_PanK"/>
</dbReference>
<proteinExistence type="inferred from homology"/>
<dbReference type="EMBL" id="UOGL01000273">
    <property type="protein sequence ID" value="VAX38894.1"/>
    <property type="molecule type" value="Genomic_DNA"/>
</dbReference>
<evidence type="ECO:0000256" key="11">
    <source>
        <dbReference type="ARBA" id="ARBA00038036"/>
    </source>
</evidence>
<evidence type="ECO:0000256" key="12">
    <source>
        <dbReference type="ARBA" id="ARBA00040883"/>
    </source>
</evidence>
<name>A0A3B1DRW7_9ZZZZ</name>
<keyword evidence="4" id="KW-0963">Cytoplasm</keyword>
<evidence type="ECO:0000256" key="2">
    <source>
        <dbReference type="ARBA" id="ARBA00004496"/>
    </source>
</evidence>
<reference evidence="13" key="1">
    <citation type="submission" date="2018-06" db="EMBL/GenBank/DDBJ databases">
        <authorList>
            <person name="Zhirakovskaya E."/>
        </authorList>
    </citation>
    <scope>NUCLEOTIDE SEQUENCE</scope>
</reference>
<dbReference type="HAMAP" id="MF_01274">
    <property type="entry name" value="Pantothen_kinase_3"/>
    <property type="match status" value="1"/>
</dbReference>
<dbReference type="GO" id="GO:0005737">
    <property type="term" value="C:cytoplasm"/>
    <property type="evidence" value="ECO:0007669"/>
    <property type="project" value="UniProtKB-SubCell"/>
</dbReference>
<keyword evidence="7 13" id="KW-0418">Kinase</keyword>
<dbReference type="Pfam" id="PF03309">
    <property type="entry name" value="Pan_kinase"/>
    <property type="match status" value="1"/>
</dbReference>
<dbReference type="NCBIfam" id="TIGR00671">
    <property type="entry name" value="baf"/>
    <property type="match status" value="1"/>
</dbReference>
<evidence type="ECO:0000313" key="13">
    <source>
        <dbReference type="EMBL" id="VAX38894.1"/>
    </source>
</evidence>
<dbReference type="GO" id="GO:0005524">
    <property type="term" value="F:ATP binding"/>
    <property type="evidence" value="ECO:0007669"/>
    <property type="project" value="UniProtKB-KW"/>
</dbReference>
<keyword evidence="5 13" id="KW-0808">Transferase</keyword>
<evidence type="ECO:0000256" key="3">
    <source>
        <dbReference type="ARBA" id="ARBA00011738"/>
    </source>
</evidence>
<protein>
    <recommendedName>
        <fullName evidence="12">Type III pantothenate kinase</fullName>
    </recommendedName>
</protein>
<keyword evidence="8" id="KW-0067">ATP-binding</keyword>
<keyword evidence="10" id="KW-0173">Coenzyme A biosynthesis</keyword>
<dbReference type="GO" id="GO:0004594">
    <property type="term" value="F:pantothenate kinase activity"/>
    <property type="evidence" value="ECO:0007669"/>
    <property type="project" value="InterPro"/>
</dbReference>
<organism evidence="13">
    <name type="scientific">hydrothermal vent metagenome</name>
    <dbReference type="NCBI Taxonomy" id="652676"/>
    <lineage>
        <taxon>unclassified sequences</taxon>
        <taxon>metagenomes</taxon>
        <taxon>ecological metagenomes</taxon>
    </lineage>
</organism>
<keyword evidence="9" id="KW-0630">Potassium</keyword>
<comment type="subunit">
    <text evidence="3">Homodimer.</text>
</comment>
<evidence type="ECO:0000256" key="5">
    <source>
        <dbReference type="ARBA" id="ARBA00022679"/>
    </source>
</evidence>
<dbReference type="PANTHER" id="PTHR34265">
    <property type="entry name" value="TYPE III PANTOTHENATE KINASE"/>
    <property type="match status" value="1"/>
</dbReference>